<evidence type="ECO:0000313" key="3">
    <source>
        <dbReference type="RefSeq" id="XP_013789207.1"/>
    </source>
</evidence>
<organism evidence="2 3">
    <name type="scientific">Limulus polyphemus</name>
    <name type="common">Atlantic horseshoe crab</name>
    <dbReference type="NCBI Taxonomy" id="6850"/>
    <lineage>
        <taxon>Eukaryota</taxon>
        <taxon>Metazoa</taxon>
        <taxon>Ecdysozoa</taxon>
        <taxon>Arthropoda</taxon>
        <taxon>Chelicerata</taxon>
        <taxon>Merostomata</taxon>
        <taxon>Xiphosura</taxon>
        <taxon>Limulidae</taxon>
        <taxon>Limulus</taxon>
    </lineage>
</organism>
<feature type="region of interest" description="Disordered" evidence="1">
    <location>
        <begin position="35"/>
        <end position="77"/>
    </location>
</feature>
<evidence type="ECO:0000313" key="2">
    <source>
        <dbReference type="Proteomes" id="UP000694941"/>
    </source>
</evidence>
<proteinExistence type="predicted"/>
<name>A0ABM1BV11_LIMPO</name>
<gene>
    <name evidence="3" type="primary">LOC106473075</name>
</gene>
<sequence length="165" mass="18824">YELKNELARKEQLLQKYNEKISYWQSLVAEVSASPRLSHHPVPPPTQQMQGISQPVPPQHQGASPVTHPHQMTSHQLPLQHPPPNIHPGMVQQQGMVTHPSQMPQGGQFGDPQQHQGGLQGPLAYLERTTSNIGMPITIIRYRSYSFFKRNFFFQHRSQNSLLLR</sequence>
<protein>
    <submittedName>
        <fullName evidence="3">Uncharacterized protein LOC106473075</fullName>
    </submittedName>
</protein>
<dbReference type="GeneID" id="106473075"/>
<accession>A0ABM1BV11</accession>
<reference evidence="3" key="1">
    <citation type="submission" date="2025-08" db="UniProtKB">
        <authorList>
            <consortium name="RefSeq"/>
        </authorList>
    </citation>
    <scope>IDENTIFICATION</scope>
    <source>
        <tissue evidence="3">Muscle</tissue>
    </source>
</reference>
<feature type="non-terminal residue" evidence="3">
    <location>
        <position position="1"/>
    </location>
</feature>
<keyword evidence="2" id="KW-1185">Reference proteome</keyword>
<dbReference type="RefSeq" id="XP_013789207.1">
    <property type="nucleotide sequence ID" value="XM_013933753.2"/>
</dbReference>
<dbReference type="Proteomes" id="UP000694941">
    <property type="component" value="Unplaced"/>
</dbReference>
<evidence type="ECO:0000256" key="1">
    <source>
        <dbReference type="SAM" id="MobiDB-lite"/>
    </source>
</evidence>